<dbReference type="Proteomes" id="UP000125413">
    <property type="component" value="Segment"/>
</dbReference>
<protein>
    <submittedName>
        <fullName evidence="2">ORF 9</fullName>
    </submittedName>
</protein>
<proteinExistence type="predicted"/>
<keyword evidence="1" id="KW-0472">Membrane</keyword>
<keyword evidence="1" id="KW-0812">Transmembrane</keyword>
<organism evidence="2 3">
    <name type="scientific">Beluga whale coronavirus (strain SW1)</name>
    <name type="common">BwCoV</name>
    <dbReference type="NCBI Taxonomy" id="694015"/>
    <lineage>
        <taxon>Viruses</taxon>
        <taxon>Riboviria</taxon>
        <taxon>Orthornavirae</taxon>
        <taxon>Pisuviricota</taxon>
        <taxon>Pisoniviricetes</taxon>
        <taxon>Nidovirales</taxon>
        <taxon>Cornidovirineae</taxon>
        <taxon>Coronaviridae</taxon>
        <taxon>Orthocoronavirinae</taxon>
        <taxon>Gammacoronavirus</taxon>
        <taxon>Cegacovirus</taxon>
        <taxon>Gammacoronavirus delphinapteri</taxon>
    </lineage>
</organism>
<evidence type="ECO:0000256" key="1">
    <source>
        <dbReference type="SAM" id="Phobius"/>
    </source>
</evidence>
<name>B2BW42_BWCOV</name>
<feature type="transmembrane region" description="Helical" evidence="1">
    <location>
        <begin position="7"/>
        <end position="27"/>
    </location>
</feature>
<evidence type="ECO:0000313" key="2">
    <source>
        <dbReference type="EMBL" id="ABW87829.1"/>
    </source>
</evidence>
<keyword evidence="3" id="KW-1185">Reference proteome</keyword>
<dbReference type="RefSeq" id="YP_001876446.1">
    <property type="nucleotide sequence ID" value="NC_010646.1"/>
</dbReference>
<accession>B2BW42</accession>
<dbReference type="EMBL" id="EU111742">
    <property type="protein sequence ID" value="ABW87829.1"/>
    <property type="molecule type" value="Genomic_RNA"/>
</dbReference>
<dbReference type="GeneID" id="6264436"/>
<evidence type="ECO:0000313" key="3">
    <source>
        <dbReference type="Proteomes" id="UP000125413"/>
    </source>
</evidence>
<reference evidence="2 3" key="1">
    <citation type="journal article" date="2008" name="J. Virol.">
        <title>Identification of a novel coronavirus from a beluga whale by using a panviral microarray.</title>
        <authorList>
            <person name="Mihindukulasuriya K.A."/>
            <person name="Wu G."/>
            <person name="St Leger J."/>
            <person name="Nordhausen R.W."/>
            <person name="Wang D."/>
        </authorList>
    </citation>
    <scope>NUCLEOTIDE SEQUENCE [LARGE SCALE GENOMIC DNA]</scope>
    <source>
        <strain evidence="2">SW1</strain>
    </source>
</reference>
<keyword evidence="1" id="KW-1133">Transmembrane helix</keyword>
<dbReference type="KEGG" id="vg:6264436"/>
<sequence>MRWINRFYGKLFAVVGFVLALQCLFYFKGGNPDHDGHERLHPKPATLAYTLSVCPEEKFTAITKDGENIETYYTHHAPTSWWTRVCFRNCHQKFVVRSKLLSSDSGLINPDLVANEVCDYSFGADRHTLNANGYAGFVQHYPNRKAYGSDEV</sequence>